<organism evidence="2 3">
    <name type="scientific">Staphylococcus intermedius NCTC 11048</name>
    <dbReference type="NCBI Taxonomy" id="1141106"/>
    <lineage>
        <taxon>Bacteria</taxon>
        <taxon>Bacillati</taxon>
        <taxon>Bacillota</taxon>
        <taxon>Bacilli</taxon>
        <taxon>Bacillales</taxon>
        <taxon>Staphylococcaceae</taxon>
        <taxon>Staphylococcus</taxon>
        <taxon>Staphylococcus intermedius group</taxon>
    </lineage>
</organism>
<evidence type="ECO:0000313" key="3">
    <source>
        <dbReference type="Proteomes" id="UP000255549"/>
    </source>
</evidence>
<dbReference type="OrthoDB" id="2414555at2"/>
<dbReference type="STRING" id="1141106.GCA_000308095_02135"/>
<dbReference type="EMBL" id="UHDP01000003">
    <property type="protein sequence ID" value="SUM45475.1"/>
    <property type="molecule type" value="Genomic_DNA"/>
</dbReference>
<keyword evidence="1" id="KW-1133">Transmembrane helix</keyword>
<keyword evidence="1" id="KW-0812">Transmembrane</keyword>
<evidence type="ECO:0008006" key="4">
    <source>
        <dbReference type="Google" id="ProtNLM"/>
    </source>
</evidence>
<proteinExistence type="predicted"/>
<keyword evidence="1" id="KW-0472">Membrane</keyword>
<sequence length="157" mass="18201">MKIPKHMRLIQILAVIMSILYLVGGVKDLIHYYQLLETSIWHAPLQYQLYALVYTVRLLILVGVFVLTIILINDIYKNFEFSAQSHMRILYISLGIMIFSAISFLSNPLQIEPKYMKVLNMQDLSDTLLMVLGTVTLIFGTIYEKSRKLKEENDLTI</sequence>
<dbReference type="Proteomes" id="UP000255549">
    <property type="component" value="Unassembled WGS sequence"/>
</dbReference>
<feature type="transmembrane region" description="Helical" evidence="1">
    <location>
        <begin position="88"/>
        <end position="107"/>
    </location>
</feature>
<accession>A0A380G396</accession>
<evidence type="ECO:0000256" key="1">
    <source>
        <dbReference type="SAM" id="Phobius"/>
    </source>
</evidence>
<gene>
    <name evidence="2" type="ORF">NCTC11048_00459</name>
</gene>
<protein>
    <recommendedName>
        <fullName evidence="4">DUF2975 domain-containing protein</fullName>
    </recommendedName>
</protein>
<keyword evidence="3" id="KW-1185">Reference proteome</keyword>
<feature type="transmembrane region" description="Helical" evidence="1">
    <location>
        <begin position="127"/>
        <end position="143"/>
    </location>
</feature>
<name>A0A380G396_STAIN</name>
<dbReference type="AlphaFoldDB" id="A0A380G396"/>
<evidence type="ECO:0000313" key="2">
    <source>
        <dbReference type="EMBL" id="SUM45475.1"/>
    </source>
</evidence>
<dbReference type="RefSeq" id="WP_019167693.1">
    <property type="nucleotide sequence ID" value="NZ_CAIB01000062.1"/>
</dbReference>
<reference evidence="2 3" key="1">
    <citation type="submission" date="2018-06" db="EMBL/GenBank/DDBJ databases">
        <authorList>
            <consortium name="Pathogen Informatics"/>
            <person name="Doyle S."/>
        </authorList>
    </citation>
    <scope>NUCLEOTIDE SEQUENCE [LARGE SCALE GENOMIC DNA]</scope>
    <source>
        <strain evidence="3">NCTC 11048</strain>
    </source>
</reference>
<feature type="transmembrane region" description="Helical" evidence="1">
    <location>
        <begin position="49"/>
        <end position="76"/>
    </location>
</feature>